<feature type="binding site" evidence="9">
    <location>
        <position position="321"/>
    </location>
    <ligand>
        <name>substrate</name>
    </ligand>
</feature>
<evidence type="ECO:0000313" key="15">
    <source>
        <dbReference type="EMBL" id="OGY67984.1"/>
    </source>
</evidence>
<feature type="binding site" evidence="9 12">
    <location>
        <position position="60"/>
    </location>
    <ligand>
        <name>Mn(2+)</name>
        <dbReference type="ChEBI" id="CHEBI:29035"/>
        <label>2</label>
    </ligand>
</feature>
<feature type="active site" description="Phosphoserine intermediate" evidence="9 11">
    <location>
        <position position="60"/>
    </location>
</feature>
<protein>
    <recommendedName>
        <fullName evidence="9 10">2,3-bisphosphoglycerate-independent phosphoglycerate mutase</fullName>
        <shortName evidence="9">BPG-independent PGAM</shortName>
        <shortName evidence="9">Phosphoglyceromutase</shortName>
        <shortName evidence="9">iPGM</shortName>
        <ecNumber evidence="9 10">5.4.2.12</ecNumber>
    </recommendedName>
</protein>
<evidence type="ECO:0000256" key="2">
    <source>
        <dbReference type="ARBA" id="ARBA00002315"/>
    </source>
</evidence>
<feature type="domain" description="Metalloenzyme" evidence="13">
    <location>
        <begin position="2"/>
        <end position="496"/>
    </location>
</feature>
<evidence type="ECO:0000256" key="12">
    <source>
        <dbReference type="PIRSR" id="PIRSR001492-3"/>
    </source>
</evidence>
<dbReference type="InterPro" id="IPR036646">
    <property type="entry name" value="PGAM_B_sf"/>
</dbReference>
<evidence type="ECO:0000256" key="7">
    <source>
        <dbReference type="ARBA" id="ARBA00023211"/>
    </source>
</evidence>
<feature type="binding site" evidence="9">
    <location>
        <position position="175"/>
    </location>
    <ligand>
        <name>substrate</name>
    </ligand>
</feature>
<dbReference type="Proteomes" id="UP000177690">
    <property type="component" value="Unassembled WGS sequence"/>
</dbReference>
<evidence type="ECO:0000256" key="10">
    <source>
        <dbReference type="NCBIfam" id="TIGR01307"/>
    </source>
</evidence>
<reference evidence="15 16" key="1">
    <citation type="journal article" date="2016" name="Nat. Commun.">
        <title>Thousands of microbial genomes shed light on interconnected biogeochemical processes in an aquifer system.</title>
        <authorList>
            <person name="Anantharaman K."/>
            <person name="Brown C.T."/>
            <person name="Hug L.A."/>
            <person name="Sharon I."/>
            <person name="Castelle C.J."/>
            <person name="Probst A.J."/>
            <person name="Thomas B.C."/>
            <person name="Singh A."/>
            <person name="Wilkins M.J."/>
            <person name="Karaoz U."/>
            <person name="Brodie E.L."/>
            <person name="Williams K.H."/>
            <person name="Hubbard S.S."/>
            <person name="Banfield J.F."/>
        </authorList>
    </citation>
    <scope>NUCLEOTIDE SEQUENCE [LARGE SCALE GENOMIC DNA]</scope>
</reference>
<comment type="catalytic activity">
    <reaction evidence="1 9">
        <text>(2R)-2-phosphoglycerate = (2R)-3-phosphoglycerate</text>
        <dbReference type="Rhea" id="RHEA:15901"/>
        <dbReference type="ChEBI" id="CHEBI:58272"/>
        <dbReference type="ChEBI" id="CHEBI:58289"/>
        <dbReference type="EC" id="5.4.2.12"/>
    </reaction>
</comment>
<dbReference type="GO" id="GO:0005829">
    <property type="term" value="C:cytosol"/>
    <property type="evidence" value="ECO:0007669"/>
    <property type="project" value="TreeGrafter"/>
</dbReference>
<dbReference type="InterPro" id="IPR011258">
    <property type="entry name" value="BPG-indep_PGM_N"/>
</dbReference>
<dbReference type="InterPro" id="IPR006124">
    <property type="entry name" value="Metalloenzyme"/>
</dbReference>
<feature type="binding site" evidence="9 12">
    <location>
        <position position="388"/>
    </location>
    <ligand>
        <name>Mn(2+)</name>
        <dbReference type="ChEBI" id="CHEBI:29035"/>
        <label>1</label>
    </ligand>
</feature>
<comment type="caution">
    <text evidence="15">The sequence shown here is derived from an EMBL/GenBank/DDBJ whole genome shotgun (WGS) entry which is preliminary data.</text>
</comment>
<dbReference type="GO" id="GO:0006096">
    <property type="term" value="P:glycolytic process"/>
    <property type="evidence" value="ECO:0007669"/>
    <property type="project" value="UniProtKB-UniRule"/>
</dbReference>
<gene>
    <name evidence="9" type="primary">gpmI</name>
    <name evidence="15" type="ORF">A3I24_03250</name>
</gene>
<proteinExistence type="inferred from homology"/>
<feature type="binding site" evidence="9 12">
    <location>
        <position position="430"/>
    </location>
    <ligand>
        <name>Mn(2+)</name>
        <dbReference type="ChEBI" id="CHEBI:29035"/>
        <label>2</label>
    </ligand>
</feature>
<feature type="domain" description="BPG-independent PGAM N-terminal" evidence="14">
    <location>
        <begin position="80"/>
        <end position="284"/>
    </location>
</feature>
<dbReference type="GO" id="GO:0030145">
    <property type="term" value="F:manganese ion binding"/>
    <property type="evidence" value="ECO:0007669"/>
    <property type="project" value="UniProtKB-UniRule"/>
</dbReference>
<dbReference type="PANTHER" id="PTHR31637:SF0">
    <property type="entry name" value="2,3-BISPHOSPHOGLYCERATE-INDEPENDENT PHOSPHOGLYCERATE MUTASE"/>
    <property type="match status" value="1"/>
</dbReference>
<feature type="binding site" evidence="9 12">
    <location>
        <position position="448"/>
    </location>
    <ligand>
        <name>Mn(2+)</name>
        <dbReference type="ChEBI" id="CHEBI:29035"/>
        <label>1</label>
    </ligand>
</feature>
<feature type="binding site" evidence="9 12">
    <location>
        <position position="392"/>
    </location>
    <ligand>
        <name>Mn(2+)</name>
        <dbReference type="ChEBI" id="CHEBI:29035"/>
        <label>1</label>
    </ligand>
</feature>
<dbReference type="FunFam" id="3.40.1450.10:FF:000002">
    <property type="entry name" value="2,3-bisphosphoglycerate-independent phosphoglycerate mutase"/>
    <property type="match status" value="1"/>
</dbReference>
<dbReference type="SUPFAM" id="SSF64158">
    <property type="entry name" value="2,3-Bisphosphoglycerate-independent phosphoglycerate mutase, substrate-binding domain"/>
    <property type="match status" value="1"/>
</dbReference>
<dbReference type="NCBIfam" id="TIGR01307">
    <property type="entry name" value="pgm_bpd_ind"/>
    <property type="match status" value="1"/>
</dbReference>
<feature type="binding site" evidence="9">
    <location>
        <position position="121"/>
    </location>
    <ligand>
        <name>substrate</name>
    </ligand>
</feature>
<keyword evidence="7 9" id="KW-0464">Manganese</keyword>
<dbReference type="PIRSF" id="PIRSF001492">
    <property type="entry name" value="IPGAM"/>
    <property type="match status" value="1"/>
</dbReference>
<comment type="subunit">
    <text evidence="9">Monomer.</text>
</comment>
<dbReference type="AlphaFoldDB" id="A0A1G1ZTU1"/>
<dbReference type="GO" id="GO:0004619">
    <property type="term" value="F:phosphoglycerate mutase activity"/>
    <property type="evidence" value="ECO:0007669"/>
    <property type="project" value="UniProtKB-UniRule"/>
</dbReference>
<accession>A0A1G1ZTU1</accession>
<dbReference type="InterPro" id="IPR017850">
    <property type="entry name" value="Alkaline_phosphatase_core_sf"/>
</dbReference>
<keyword evidence="8 9" id="KW-0413">Isomerase</keyword>
<comment type="function">
    <text evidence="2 9">Catalyzes the interconversion of 2-phosphoglycerate and 3-phosphoglycerate.</text>
</comment>
<comment type="cofactor">
    <cofactor evidence="9">
        <name>Mn(2+)</name>
        <dbReference type="ChEBI" id="CHEBI:29035"/>
    </cofactor>
    <text evidence="9">Binds 2 manganese ions per subunit.</text>
</comment>
<dbReference type="Pfam" id="PF01676">
    <property type="entry name" value="Metalloenzyme"/>
    <property type="match status" value="1"/>
</dbReference>
<comment type="similarity">
    <text evidence="4 9">Belongs to the BPG-independent phosphoglycerate mutase family.</text>
</comment>
<comment type="caution">
    <text evidence="9">Lacks conserved residue(s) required for the propagation of feature annotation.</text>
</comment>
<evidence type="ECO:0000256" key="3">
    <source>
        <dbReference type="ARBA" id="ARBA00004798"/>
    </source>
</evidence>
<keyword evidence="5 9" id="KW-0479">Metal-binding</keyword>
<evidence type="ECO:0000256" key="8">
    <source>
        <dbReference type="ARBA" id="ARBA00023235"/>
    </source>
</evidence>
<evidence type="ECO:0000256" key="1">
    <source>
        <dbReference type="ARBA" id="ARBA00000370"/>
    </source>
</evidence>
<dbReference type="EMBL" id="MHJL01000010">
    <property type="protein sequence ID" value="OGY67984.1"/>
    <property type="molecule type" value="Genomic_DNA"/>
</dbReference>
<dbReference type="UniPathway" id="UPA00109">
    <property type="reaction ID" value="UER00186"/>
</dbReference>
<dbReference type="Gene3D" id="3.40.1450.10">
    <property type="entry name" value="BPG-independent phosphoglycerate mutase, domain B"/>
    <property type="match status" value="1"/>
</dbReference>
<feature type="binding site" evidence="9 12">
    <location>
        <position position="429"/>
    </location>
    <ligand>
        <name>Mn(2+)</name>
        <dbReference type="ChEBI" id="CHEBI:29035"/>
        <label>2</label>
    </ligand>
</feature>
<evidence type="ECO:0000259" key="13">
    <source>
        <dbReference type="Pfam" id="PF01676"/>
    </source>
</evidence>
<dbReference type="HAMAP" id="MF_01038">
    <property type="entry name" value="GpmI"/>
    <property type="match status" value="1"/>
</dbReference>
<evidence type="ECO:0000259" key="14">
    <source>
        <dbReference type="Pfam" id="PF06415"/>
    </source>
</evidence>
<keyword evidence="6 9" id="KW-0324">Glycolysis</keyword>
<dbReference type="Pfam" id="PF06415">
    <property type="entry name" value="iPGM_N"/>
    <property type="match status" value="1"/>
</dbReference>
<comment type="pathway">
    <text evidence="3 9">Carbohydrate degradation; glycolysis; pyruvate from D-glyceraldehyde 3-phosphate: step 3/5.</text>
</comment>
<evidence type="ECO:0000256" key="4">
    <source>
        <dbReference type="ARBA" id="ARBA00008819"/>
    </source>
</evidence>
<evidence type="ECO:0000256" key="6">
    <source>
        <dbReference type="ARBA" id="ARBA00023152"/>
    </source>
</evidence>
<sequence length="512" mass="57065">MKPVVLAILDGWGIGKKDATNPIHVVNPQNINYIKRNFLSGSLQASGIAVGLPWNEEGNSEVGHLTMGAGKIVYQHYPRISTAIQNESFFQNEVLLKAIEHSKINNSALNLIGLITEGNIHASLEHILALIKLAQSNGAPKINLHFFSDGKDSDPKSVLKLLAKINLPIATISGRYYALDRDRHWDRTEKVYNCLVGNGPAIAKLENHIQKYYDKGLTDEFVEPAAIGTDPAINAIKDNDSIIFFDFREDSIRQIAESFINPNFKNFPIKNFTNLFIATMTNYSDAFKVPVAFPSEIIKRPIGKIISEAGKTQLRIAETEKYAHLTYFFNGLKDQPMENEFRVLVPSRNVPRHDEYPEMMASEITSRALQAIEGGGFDFILINYANPDVIAHTGNFEASLKAVEVIDAQIGKLTAAILQQNGALIITSDHGNIERMLNPLTWMPETMHDTSPVPVYIVGHQFKTHVKNDTEIDYLEKNTTGILSDITPTILELLELPEPPEMTGKSLIKLLR</sequence>
<evidence type="ECO:0000256" key="11">
    <source>
        <dbReference type="PIRSR" id="PIRSR001492-1"/>
    </source>
</evidence>
<dbReference type="InterPro" id="IPR005995">
    <property type="entry name" value="Pgm_bpd_ind"/>
</dbReference>
<evidence type="ECO:0000256" key="5">
    <source>
        <dbReference type="ARBA" id="ARBA00022723"/>
    </source>
</evidence>
<evidence type="ECO:0000256" key="9">
    <source>
        <dbReference type="HAMAP-Rule" id="MF_01038"/>
    </source>
</evidence>
<dbReference type="PANTHER" id="PTHR31637">
    <property type="entry name" value="2,3-BISPHOSPHOGLYCERATE-INDEPENDENT PHOSPHOGLYCERATE MUTASE"/>
    <property type="match status" value="1"/>
</dbReference>
<organism evidence="15 16">
    <name type="scientific">Candidatus Harrisonbacteria bacterium RIFCSPLOWO2_02_FULL_41_13b</name>
    <dbReference type="NCBI Taxonomy" id="1798409"/>
    <lineage>
        <taxon>Bacteria</taxon>
        <taxon>Candidatus Harrisoniibacteriota</taxon>
    </lineage>
</organism>
<dbReference type="EC" id="5.4.2.12" evidence="9 10"/>
<name>A0A1G1ZTU1_9BACT</name>
<feature type="binding site" evidence="9">
    <location>
        <position position="181"/>
    </location>
    <ligand>
        <name>substrate</name>
    </ligand>
</feature>
<feature type="binding site" evidence="9 12">
    <location>
        <position position="10"/>
    </location>
    <ligand>
        <name>Mn(2+)</name>
        <dbReference type="ChEBI" id="CHEBI:29035"/>
        <label>2</label>
    </ligand>
</feature>
<dbReference type="SUPFAM" id="SSF53649">
    <property type="entry name" value="Alkaline phosphatase-like"/>
    <property type="match status" value="1"/>
</dbReference>
<dbReference type="GO" id="GO:0006007">
    <property type="term" value="P:glucose catabolic process"/>
    <property type="evidence" value="ECO:0007669"/>
    <property type="project" value="InterPro"/>
</dbReference>
<evidence type="ECO:0000313" key="16">
    <source>
        <dbReference type="Proteomes" id="UP000177690"/>
    </source>
</evidence>
<dbReference type="STRING" id="1798409.A3I24_03250"/>
<dbReference type="Gene3D" id="3.40.720.10">
    <property type="entry name" value="Alkaline Phosphatase, subunit A"/>
    <property type="match status" value="1"/>
</dbReference>
<dbReference type="CDD" id="cd16010">
    <property type="entry name" value="iPGM"/>
    <property type="match status" value="1"/>
</dbReference>